<protein>
    <submittedName>
        <fullName evidence="1">Phage protein</fullName>
    </submittedName>
</protein>
<reference evidence="1 2" key="1">
    <citation type="journal article" date="2006" name="Proc. Natl. Acad. Sci. U.S.A.">
        <title>Molecular genetic anatomy of inter- and intraserotype variation in the human bacterial pathogen group A Streptococcus.</title>
        <authorList>
            <person name="Beres S.B."/>
            <person name="Richter E.W."/>
            <person name="Nagiec M.J."/>
            <person name="Sumby P."/>
            <person name="Porcella S.F."/>
            <person name="DeLeo F.R."/>
            <person name="Musser J.M."/>
        </authorList>
    </citation>
    <scope>NUCLEOTIDE SEQUENCE [LARGE SCALE GENOMIC DNA]</scope>
    <source>
        <strain evidence="1 2">MGAS9429</strain>
    </source>
</reference>
<evidence type="ECO:0000313" key="1">
    <source>
        <dbReference type="EMBL" id="ABF32021.1"/>
    </source>
</evidence>
<gene>
    <name evidence="1" type="ordered locus">MGAS9429_Spy0833</name>
</gene>
<dbReference type="AlphaFoldDB" id="Q1CQR0"/>
<dbReference type="Proteomes" id="UP000002433">
    <property type="component" value="Chromosome"/>
</dbReference>
<evidence type="ECO:0000313" key="2">
    <source>
        <dbReference type="Proteomes" id="UP000002433"/>
    </source>
</evidence>
<dbReference type="KEGG" id="spk:MGAS9429_Spy0833"/>
<name>Q1CQR0_STRPC</name>
<accession>Q1CQR0</accession>
<organism evidence="1 2">
    <name type="scientific">Streptococcus pyogenes serotype M12 (strain MGAS9429)</name>
    <dbReference type="NCBI Taxonomy" id="370551"/>
    <lineage>
        <taxon>Bacteria</taxon>
        <taxon>Bacillati</taxon>
        <taxon>Bacillota</taxon>
        <taxon>Bacilli</taxon>
        <taxon>Lactobacillales</taxon>
        <taxon>Streptococcaceae</taxon>
        <taxon>Streptococcus</taxon>
    </lineage>
</organism>
<dbReference type="InterPro" id="IPR021146">
    <property type="entry name" value="Phage_gp6-like_head-tail"/>
</dbReference>
<dbReference type="HOGENOM" id="CLU_165430_1_1_9"/>
<sequence>MFMANVNTFSIVKNVKLDLGIEDDNQDQLLEMLLNRITDHFKANYGVLEIDNAFSFVLEDCLIARFNRRGSERAKTEEVEGHKTTYYDHLNEFEPYDAMIMTKLNLIKDKSRKGGLYFL</sequence>
<dbReference type="EMBL" id="CP000259">
    <property type="protein sequence ID" value="ABF32021.1"/>
    <property type="molecule type" value="Genomic_DNA"/>
</dbReference>
<proteinExistence type="predicted"/>
<dbReference type="Pfam" id="PF05135">
    <property type="entry name" value="Phage_connect_1"/>
    <property type="match status" value="1"/>
</dbReference>